<name>A0ABN9XXM1_9DINO</name>
<keyword evidence="3" id="KW-1185">Reference proteome</keyword>
<feature type="region of interest" description="Disordered" evidence="1">
    <location>
        <begin position="27"/>
        <end position="80"/>
    </location>
</feature>
<dbReference type="EMBL" id="CAUYUJ010021485">
    <property type="protein sequence ID" value="CAK0904893.1"/>
    <property type="molecule type" value="Genomic_DNA"/>
</dbReference>
<evidence type="ECO:0000313" key="3">
    <source>
        <dbReference type="Proteomes" id="UP001189429"/>
    </source>
</evidence>
<evidence type="ECO:0000256" key="1">
    <source>
        <dbReference type="SAM" id="MobiDB-lite"/>
    </source>
</evidence>
<dbReference type="Proteomes" id="UP001189429">
    <property type="component" value="Unassembled WGS sequence"/>
</dbReference>
<proteinExistence type="predicted"/>
<sequence>MCIQLPGTCQARQARGIRGKGVRIEPPLLGGRCDTGSELDANHREGEWSARSKKRREGGGEPKSRVRQNGRRLALPTSTRQHASHFMMFQTTVALYDGSNI</sequence>
<protein>
    <submittedName>
        <fullName evidence="2">Uncharacterized protein</fullName>
    </submittedName>
</protein>
<gene>
    <name evidence="2" type="ORF">PCOR1329_LOCUS80797</name>
</gene>
<reference evidence="2" key="1">
    <citation type="submission" date="2023-10" db="EMBL/GenBank/DDBJ databases">
        <authorList>
            <person name="Chen Y."/>
            <person name="Shah S."/>
            <person name="Dougan E. K."/>
            <person name="Thang M."/>
            <person name="Chan C."/>
        </authorList>
    </citation>
    <scope>NUCLEOTIDE SEQUENCE [LARGE SCALE GENOMIC DNA]</scope>
</reference>
<accession>A0ABN9XXM1</accession>
<organism evidence="2 3">
    <name type="scientific">Prorocentrum cordatum</name>
    <dbReference type="NCBI Taxonomy" id="2364126"/>
    <lineage>
        <taxon>Eukaryota</taxon>
        <taxon>Sar</taxon>
        <taxon>Alveolata</taxon>
        <taxon>Dinophyceae</taxon>
        <taxon>Prorocentrales</taxon>
        <taxon>Prorocentraceae</taxon>
        <taxon>Prorocentrum</taxon>
    </lineage>
</organism>
<comment type="caution">
    <text evidence="2">The sequence shown here is derived from an EMBL/GenBank/DDBJ whole genome shotgun (WGS) entry which is preliminary data.</text>
</comment>
<evidence type="ECO:0000313" key="2">
    <source>
        <dbReference type="EMBL" id="CAK0904893.1"/>
    </source>
</evidence>
<feature type="compositionally biased region" description="Basic and acidic residues" evidence="1">
    <location>
        <begin position="40"/>
        <end position="50"/>
    </location>
</feature>